<dbReference type="InterPro" id="IPR026364">
    <property type="entry name" value="Ax21"/>
</dbReference>
<protein>
    <recommendedName>
        <fullName evidence="4">Outer membrane protein beta-barrel domain-containing protein</fullName>
    </recommendedName>
</protein>
<sequence>MKKFVIALAVAAALPMGAQAADNISYNYAEVDYVTSHNDVPDDADGWGLKASVAVLPNMHVFGDFNRQTLDDSKLDIDTWRVGVGYNRAINEATDVVARLAYQQQDPELGHHLPGLSAEVGLNTAYGEHMQVYGALGWEDYTRTKGVNPKGEFFGRLGMLAKLNQNWSVNASLKYDVDGNIEVQAGPRFSW</sequence>
<organism evidence="2 3">
    <name type="scientific">Stenotrophomonas ginsengisoli</name>
    <dbReference type="NCBI Taxonomy" id="336566"/>
    <lineage>
        <taxon>Bacteria</taxon>
        <taxon>Pseudomonadati</taxon>
        <taxon>Pseudomonadota</taxon>
        <taxon>Gammaproteobacteria</taxon>
        <taxon>Lysobacterales</taxon>
        <taxon>Lysobacteraceae</taxon>
        <taxon>Stenotrophomonas</taxon>
    </lineage>
</organism>
<keyword evidence="3" id="KW-1185">Reference proteome</keyword>
<feature type="signal peptide" evidence="1">
    <location>
        <begin position="1"/>
        <end position="20"/>
    </location>
</feature>
<dbReference type="AlphaFoldDB" id="A0A0R0D4U8"/>
<dbReference type="EMBL" id="LDJM01000022">
    <property type="protein sequence ID" value="KRG76544.1"/>
    <property type="molecule type" value="Genomic_DNA"/>
</dbReference>
<dbReference type="NCBIfam" id="NF041455">
    <property type="entry name" value="DSF_Ax21"/>
    <property type="match status" value="1"/>
</dbReference>
<dbReference type="Proteomes" id="UP000050956">
    <property type="component" value="Unassembled WGS sequence"/>
</dbReference>
<evidence type="ECO:0000313" key="2">
    <source>
        <dbReference type="EMBL" id="KRG76544.1"/>
    </source>
</evidence>
<proteinExistence type="predicted"/>
<reference evidence="2 3" key="1">
    <citation type="submission" date="2015-05" db="EMBL/GenBank/DDBJ databases">
        <title>Genome sequencing and analysis of members of genus Stenotrophomonas.</title>
        <authorList>
            <person name="Patil P.P."/>
            <person name="Midha S."/>
            <person name="Patil P.B."/>
        </authorList>
    </citation>
    <scope>NUCLEOTIDE SEQUENCE [LARGE SCALE GENOMIC DNA]</scope>
    <source>
        <strain evidence="2 3">DSM 24757</strain>
    </source>
</reference>
<dbReference type="SUPFAM" id="SSF56935">
    <property type="entry name" value="Porins"/>
    <property type="match status" value="1"/>
</dbReference>
<dbReference type="InterPro" id="IPR023614">
    <property type="entry name" value="Porin_dom_sf"/>
</dbReference>
<dbReference type="PATRIC" id="fig|336566.3.peg.1316"/>
<evidence type="ECO:0008006" key="4">
    <source>
        <dbReference type="Google" id="ProtNLM"/>
    </source>
</evidence>
<dbReference type="RefSeq" id="WP_057638066.1">
    <property type="nucleotide sequence ID" value="NZ_LDJM01000022.1"/>
</dbReference>
<gene>
    <name evidence="2" type="ORF">ABB30_09480</name>
</gene>
<evidence type="ECO:0000313" key="3">
    <source>
        <dbReference type="Proteomes" id="UP000050956"/>
    </source>
</evidence>
<dbReference type="STRING" id="336566.ABB30_09480"/>
<name>A0A0R0D4U8_9GAMM</name>
<dbReference type="OrthoDB" id="5974338at2"/>
<accession>A0A0R0D4U8</accession>
<evidence type="ECO:0000256" key="1">
    <source>
        <dbReference type="SAM" id="SignalP"/>
    </source>
</evidence>
<keyword evidence="1" id="KW-0732">Signal</keyword>
<dbReference type="Gene3D" id="2.40.160.10">
    <property type="entry name" value="Porin"/>
    <property type="match status" value="1"/>
</dbReference>
<feature type="chain" id="PRO_5006395195" description="Outer membrane protein beta-barrel domain-containing protein" evidence="1">
    <location>
        <begin position="21"/>
        <end position="191"/>
    </location>
</feature>
<comment type="caution">
    <text evidence="2">The sequence shown here is derived from an EMBL/GenBank/DDBJ whole genome shotgun (WGS) entry which is preliminary data.</text>
</comment>